<protein>
    <submittedName>
        <fullName evidence="1">Uncharacterized protein</fullName>
    </submittedName>
</protein>
<organism evidence="1">
    <name type="scientific">marine sediment metagenome</name>
    <dbReference type="NCBI Taxonomy" id="412755"/>
    <lineage>
        <taxon>unclassified sequences</taxon>
        <taxon>metagenomes</taxon>
        <taxon>ecological metagenomes</taxon>
    </lineage>
</organism>
<evidence type="ECO:0000313" key="1">
    <source>
        <dbReference type="EMBL" id="GAG81023.1"/>
    </source>
</evidence>
<sequence>MLKKLSAIVLIILLSVALGHAAALKPSALPGFTNVSTVQEGAEFDLNVQPDEITWTIATFGNMSTFEVTLDASIDYPCSTAVYYPVGSMTETTTVLAQGVDLTGERCFKGNLRTKTGSGGITGIKINIRGLE</sequence>
<dbReference type="AlphaFoldDB" id="X1BA84"/>
<gene>
    <name evidence="1" type="ORF">S01H4_21588</name>
</gene>
<name>X1BA84_9ZZZZ</name>
<proteinExistence type="predicted"/>
<reference evidence="1" key="1">
    <citation type="journal article" date="2014" name="Front. Microbiol.">
        <title>High frequency of phylogenetically diverse reductive dehalogenase-homologous genes in deep subseafloor sedimentary metagenomes.</title>
        <authorList>
            <person name="Kawai M."/>
            <person name="Futagami T."/>
            <person name="Toyoda A."/>
            <person name="Takaki Y."/>
            <person name="Nishi S."/>
            <person name="Hori S."/>
            <person name="Arai W."/>
            <person name="Tsubouchi T."/>
            <person name="Morono Y."/>
            <person name="Uchiyama I."/>
            <person name="Ito T."/>
            <person name="Fujiyama A."/>
            <person name="Inagaki F."/>
            <person name="Takami H."/>
        </authorList>
    </citation>
    <scope>NUCLEOTIDE SEQUENCE</scope>
    <source>
        <strain evidence="1">Expedition CK06-06</strain>
    </source>
</reference>
<dbReference type="EMBL" id="BART01009791">
    <property type="protein sequence ID" value="GAG81023.1"/>
    <property type="molecule type" value="Genomic_DNA"/>
</dbReference>
<comment type="caution">
    <text evidence="1">The sequence shown here is derived from an EMBL/GenBank/DDBJ whole genome shotgun (WGS) entry which is preliminary data.</text>
</comment>
<accession>X1BA84</accession>